<sequence>MIFKPHAYQQHCIDQILRVKKLGLFLDMG</sequence>
<proteinExistence type="predicted"/>
<dbReference type="AlphaFoldDB" id="A0A174K666"/>
<dbReference type="GO" id="GO:0004386">
    <property type="term" value="F:helicase activity"/>
    <property type="evidence" value="ECO:0007669"/>
    <property type="project" value="UniProtKB-KW"/>
</dbReference>
<protein>
    <submittedName>
        <fullName evidence="1">DNA/RNA helicase, superfamily II, SNF2 family</fullName>
    </submittedName>
</protein>
<evidence type="ECO:0000313" key="2">
    <source>
        <dbReference type="Proteomes" id="UP000095651"/>
    </source>
</evidence>
<evidence type="ECO:0000313" key="1">
    <source>
        <dbReference type="EMBL" id="CUP04699.1"/>
    </source>
</evidence>
<reference evidence="1 2" key="1">
    <citation type="submission" date="2015-09" db="EMBL/GenBank/DDBJ databases">
        <authorList>
            <consortium name="Pathogen Informatics"/>
        </authorList>
    </citation>
    <scope>NUCLEOTIDE SEQUENCE [LARGE SCALE GENOMIC DNA]</scope>
    <source>
        <strain evidence="1 2">2789STDY5608850</strain>
    </source>
</reference>
<keyword evidence="1" id="KW-0347">Helicase</keyword>
<dbReference type="EMBL" id="CYZE01000016">
    <property type="protein sequence ID" value="CUP04699.1"/>
    <property type="molecule type" value="Genomic_DNA"/>
</dbReference>
<name>A0A174K666_9FIRM</name>
<dbReference type="Proteomes" id="UP000095651">
    <property type="component" value="Unassembled WGS sequence"/>
</dbReference>
<accession>A0A174K666</accession>
<keyword evidence="1" id="KW-0378">Hydrolase</keyword>
<keyword evidence="1" id="KW-0067">ATP-binding</keyword>
<gene>
    <name evidence="1" type="ORF">ERS852407_04813</name>
</gene>
<organism evidence="1 2">
    <name type="scientific">Hungatella hathewayi</name>
    <dbReference type="NCBI Taxonomy" id="154046"/>
    <lineage>
        <taxon>Bacteria</taxon>
        <taxon>Bacillati</taxon>
        <taxon>Bacillota</taxon>
        <taxon>Clostridia</taxon>
        <taxon>Lachnospirales</taxon>
        <taxon>Lachnospiraceae</taxon>
        <taxon>Hungatella</taxon>
    </lineage>
</organism>
<keyword evidence="1" id="KW-0547">Nucleotide-binding</keyword>